<dbReference type="PANTHER" id="PTHR21004:SF0">
    <property type="entry name" value="PEROXISOMAL LEADER PEPTIDE-PROCESSING PROTEASE"/>
    <property type="match status" value="1"/>
</dbReference>
<sequence length="702" mass="78110">MQPHDGDSSRSWFNDLEALSESSSSSSSLNNTTITTHHTSRSDTFLTNPSRSSYYNQQNEKLFGDSVMVTITGQNTLQAHDFQLPFFLNDMTGTGDDLSCSSSGFIISSENKEDSSSCYLITSGTVIVPFVQKTKQKSSTTQSQQIEEDENNISFQNPHLKCKITLTLPNGEMIFSEILPSHVKRFGKTKNISNQQQYSNQNFTKTDIQFCGLYSHTVTDKYIYHMTSQLHGWYWGHPLVKNNNKIVQSSQSFFSEPHSHFDDKSMSSDFISNNFLKVSPSTIAIFKISNGDVVKKYAVDLPHRNSNFANYLNQGDDLYIVSSPFGLLSPHSLSNHLSKGVISNKINNSSNKQNLAILTDCQIHPGCEGAPVFSKVLSQTQCIGFCTLPIRSISSSTGLNVIISIEPFLNLFVEKFIGDMKPIMNSNLLVTEHQEISNVYHAVRNNIVLILINNTWATGILISQNGYILTNSHVMAPYMQQKGDSFYLPEHLSIVVQLDYDLRDNEKNHKFHSAELVLFCNTGPLDVALLKIHESCASHMPHANISFGDSGFIKFDETAREGDEVFVVGYPLMQPINTSRSVKQCTITKGIISKVVTLGSKKAMLCTTALVHDGNSGGGVFNKHGSLIGLVTSNIKYKLTDQVSGQVQPLLLPSINFSIPMDQLKPLFDTLRKCPSSKDLKQELDKLFNTPNVVLKEKLSNK</sequence>
<dbReference type="PANTHER" id="PTHR21004">
    <property type="entry name" value="SERINE PROTEASE-RELATED"/>
    <property type="match status" value="1"/>
</dbReference>
<evidence type="ECO:0000313" key="4">
    <source>
        <dbReference type="Proteomes" id="UP000444721"/>
    </source>
</evidence>
<dbReference type="GO" id="GO:0016485">
    <property type="term" value="P:protein processing"/>
    <property type="evidence" value="ECO:0007669"/>
    <property type="project" value="InterPro"/>
</dbReference>
<comment type="caution">
    <text evidence="3">The sequence shown here is derived from an EMBL/GenBank/DDBJ whole genome shotgun (WGS) entry which is preliminary data.</text>
</comment>
<evidence type="ECO:0008006" key="5">
    <source>
        <dbReference type="Google" id="ProtNLM"/>
    </source>
</evidence>
<dbReference type="PRINTS" id="PR00834">
    <property type="entry name" value="PROTEASES2C"/>
</dbReference>
<dbReference type="OrthoDB" id="17845at2759"/>
<keyword evidence="4" id="KW-1185">Reference proteome</keyword>
<accession>A0A6A5BIT4</accession>
<evidence type="ECO:0000256" key="1">
    <source>
        <dbReference type="ARBA" id="ARBA00010541"/>
    </source>
</evidence>
<gene>
    <name evidence="3" type="ORF">FDP41_004172</name>
</gene>
<dbReference type="RefSeq" id="XP_044561590.1">
    <property type="nucleotide sequence ID" value="XM_044707558.1"/>
</dbReference>
<dbReference type="InterPro" id="IPR039245">
    <property type="entry name" value="TYSND1/DEG15"/>
</dbReference>
<dbReference type="OMA" id="INNTWAT"/>
<dbReference type="Proteomes" id="UP000444721">
    <property type="component" value="Unassembled WGS sequence"/>
</dbReference>
<organism evidence="3 4">
    <name type="scientific">Naegleria fowleri</name>
    <name type="common">Brain eating amoeba</name>
    <dbReference type="NCBI Taxonomy" id="5763"/>
    <lineage>
        <taxon>Eukaryota</taxon>
        <taxon>Discoba</taxon>
        <taxon>Heterolobosea</taxon>
        <taxon>Tetramitia</taxon>
        <taxon>Eutetramitia</taxon>
        <taxon>Vahlkampfiidae</taxon>
        <taxon>Naegleria</taxon>
    </lineage>
</organism>
<dbReference type="Pfam" id="PF13365">
    <property type="entry name" value="Trypsin_2"/>
    <property type="match status" value="1"/>
</dbReference>
<evidence type="ECO:0000313" key="3">
    <source>
        <dbReference type="EMBL" id="KAF0976877.1"/>
    </source>
</evidence>
<dbReference type="GeneID" id="68111390"/>
<name>A0A6A5BIT4_NAEFO</name>
<dbReference type="InterPro" id="IPR043504">
    <property type="entry name" value="Peptidase_S1_PA_chymotrypsin"/>
</dbReference>
<dbReference type="GO" id="GO:0005777">
    <property type="term" value="C:peroxisome"/>
    <property type="evidence" value="ECO:0007669"/>
    <property type="project" value="InterPro"/>
</dbReference>
<dbReference type="VEuPathDB" id="AmoebaDB:NfTy_068630"/>
<feature type="region of interest" description="Disordered" evidence="2">
    <location>
        <begin position="22"/>
        <end position="51"/>
    </location>
</feature>
<dbReference type="Gene3D" id="2.40.10.10">
    <property type="entry name" value="Trypsin-like serine proteases"/>
    <property type="match status" value="3"/>
</dbReference>
<dbReference type="AlphaFoldDB" id="A0A6A5BIT4"/>
<dbReference type="SUPFAM" id="SSF50494">
    <property type="entry name" value="Trypsin-like serine proteases"/>
    <property type="match status" value="2"/>
</dbReference>
<feature type="compositionally biased region" description="Low complexity" evidence="2">
    <location>
        <begin position="22"/>
        <end position="37"/>
    </location>
</feature>
<protein>
    <recommendedName>
        <fullName evidence="5">Serine protease</fullName>
    </recommendedName>
</protein>
<dbReference type="InterPro" id="IPR001940">
    <property type="entry name" value="Peptidase_S1C"/>
</dbReference>
<dbReference type="EMBL" id="VFQX01000036">
    <property type="protein sequence ID" value="KAF0976877.1"/>
    <property type="molecule type" value="Genomic_DNA"/>
</dbReference>
<dbReference type="VEuPathDB" id="AmoebaDB:FDP41_004172"/>
<reference evidence="3 4" key="1">
    <citation type="journal article" date="2019" name="Sci. Rep.">
        <title>Nanopore sequencing improves the draft genome of the human pathogenic amoeba Naegleria fowleri.</title>
        <authorList>
            <person name="Liechti N."/>
            <person name="Schurch N."/>
            <person name="Bruggmann R."/>
            <person name="Wittwer M."/>
        </authorList>
    </citation>
    <scope>NUCLEOTIDE SEQUENCE [LARGE SCALE GENOMIC DNA]</scope>
    <source>
        <strain evidence="3 4">ATCC 30894</strain>
    </source>
</reference>
<evidence type="ECO:0000256" key="2">
    <source>
        <dbReference type="SAM" id="MobiDB-lite"/>
    </source>
</evidence>
<proteinExistence type="inferred from homology"/>
<dbReference type="GO" id="GO:0004252">
    <property type="term" value="F:serine-type endopeptidase activity"/>
    <property type="evidence" value="ECO:0007669"/>
    <property type="project" value="InterPro"/>
</dbReference>
<dbReference type="VEuPathDB" id="AmoebaDB:NF0041970"/>
<comment type="similarity">
    <text evidence="1">Belongs to the peptidase S1C family.</text>
</comment>
<dbReference type="InterPro" id="IPR009003">
    <property type="entry name" value="Peptidase_S1_PA"/>
</dbReference>